<sequence>MWIVWMLLILAAVFCLLTLFLVCPAFGRRALRQPFAGRNYAHRGLFTPDQSIPENSLPAFEAAVSAGYGIELDVQFTGDRKLIVFHDDTLDRMTGTHGWVRDFSWEQVSSMSLAGTQYHPPLFADVLRTVGGRVPLIVEIKSRAEYKGDYLNALCHAVLDALDGYDGPWCIESFDPRIVQRVRKFAPGVLRGQLADCSKGFRSSGAKALPAFVMSHCLGNFLGRPDFIAWCPAPRNWVIRLNAALGAMMVNWTALPEYDTAKLEAGYDAVIFQWYAPAPHYGSR</sequence>
<protein>
    <submittedName>
        <fullName evidence="2">Glycerophosphodiester phosphodiesterase</fullName>
    </submittedName>
</protein>
<proteinExistence type="predicted"/>
<organism evidence="2 3">
    <name type="scientific">Gemmiger gallinarum</name>
    <dbReference type="NCBI Taxonomy" id="2779354"/>
    <lineage>
        <taxon>Bacteria</taxon>
        <taxon>Bacillati</taxon>
        <taxon>Bacillota</taxon>
        <taxon>Clostridia</taxon>
        <taxon>Eubacteriales</taxon>
        <taxon>Gemmiger</taxon>
    </lineage>
</organism>
<dbReference type="Pfam" id="PF03009">
    <property type="entry name" value="GDPD"/>
    <property type="match status" value="1"/>
</dbReference>
<name>A0ABR9R2P6_9FIRM</name>
<dbReference type="PANTHER" id="PTHR46211:SF14">
    <property type="entry name" value="GLYCEROPHOSPHODIESTER PHOSPHODIESTERASE"/>
    <property type="match status" value="1"/>
</dbReference>
<feature type="domain" description="GP-PDE" evidence="1">
    <location>
        <begin position="37"/>
        <end position="282"/>
    </location>
</feature>
<evidence type="ECO:0000313" key="2">
    <source>
        <dbReference type="EMBL" id="MBE5037415.1"/>
    </source>
</evidence>
<evidence type="ECO:0000313" key="3">
    <source>
        <dbReference type="Proteomes" id="UP000768567"/>
    </source>
</evidence>
<reference evidence="2 3" key="1">
    <citation type="submission" date="2020-10" db="EMBL/GenBank/DDBJ databases">
        <title>ChiBAC.</title>
        <authorList>
            <person name="Zenner C."/>
            <person name="Hitch T.C.A."/>
            <person name="Clavel T."/>
        </authorList>
    </citation>
    <scope>NUCLEOTIDE SEQUENCE [LARGE SCALE GENOMIC DNA]</scope>
    <source>
        <strain evidence="2 3">DSM 109015</strain>
    </source>
</reference>
<dbReference type="PANTHER" id="PTHR46211">
    <property type="entry name" value="GLYCEROPHOSPHORYL DIESTER PHOSPHODIESTERASE"/>
    <property type="match status" value="1"/>
</dbReference>
<dbReference type="RefSeq" id="WP_193500742.1">
    <property type="nucleotide sequence ID" value="NZ_JADCKC010000002.1"/>
</dbReference>
<keyword evidence="3" id="KW-1185">Reference proteome</keyword>
<dbReference type="Proteomes" id="UP000768567">
    <property type="component" value="Unassembled WGS sequence"/>
</dbReference>
<gene>
    <name evidence="2" type="ORF">INF35_06435</name>
</gene>
<dbReference type="SUPFAM" id="SSF51695">
    <property type="entry name" value="PLC-like phosphodiesterases"/>
    <property type="match status" value="1"/>
</dbReference>
<dbReference type="InterPro" id="IPR017946">
    <property type="entry name" value="PLC-like_Pdiesterase_TIM-brl"/>
</dbReference>
<evidence type="ECO:0000259" key="1">
    <source>
        <dbReference type="PROSITE" id="PS51704"/>
    </source>
</evidence>
<dbReference type="InterPro" id="IPR030395">
    <property type="entry name" value="GP_PDE_dom"/>
</dbReference>
<dbReference type="Gene3D" id="3.20.20.190">
    <property type="entry name" value="Phosphatidylinositol (PI) phosphodiesterase"/>
    <property type="match status" value="1"/>
</dbReference>
<accession>A0ABR9R2P6</accession>
<dbReference type="EMBL" id="JADCKC010000002">
    <property type="protein sequence ID" value="MBE5037415.1"/>
    <property type="molecule type" value="Genomic_DNA"/>
</dbReference>
<dbReference type="PROSITE" id="PS51704">
    <property type="entry name" value="GP_PDE"/>
    <property type="match status" value="1"/>
</dbReference>
<comment type="caution">
    <text evidence="2">The sequence shown here is derived from an EMBL/GenBank/DDBJ whole genome shotgun (WGS) entry which is preliminary data.</text>
</comment>